<dbReference type="RefSeq" id="WP_066774817.1">
    <property type="nucleotide sequence ID" value="NZ_BMIP01000010.1"/>
</dbReference>
<keyword evidence="1" id="KW-0472">Membrane</keyword>
<dbReference type="EMBL" id="BMIP01000010">
    <property type="protein sequence ID" value="GGD81112.1"/>
    <property type="molecule type" value="Genomic_DNA"/>
</dbReference>
<evidence type="ECO:0000256" key="1">
    <source>
        <dbReference type="SAM" id="Phobius"/>
    </source>
</evidence>
<name>A0A917DZA4_9SPHN</name>
<dbReference type="PANTHER" id="PTHR33979">
    <property type="entry name" value="OS02G0221600 PROTEIN"/>
    <property type="match status" value="1"/>
</dbReference>
<keyword evidence="1" id="KW-1133">Transmembrane helix</keyword>
<feature type="transmembrane region" description="Helical" evidence="1">
    <location>
        <begin position="142"/>
        <end position="159"/>
    </location>
</feature>
<reference evidence="2" key="2">
    <citation type="submission" date="2020-09" db="EMBL/GenBank/DDBJ databases">
        <authorList>
            <person name="Sun Q."/>
            <person name="Zhou Y."/>
        </authorList>
    </citation>
    <scope>NUCLEOTIDE SEQUENCE</scope>
    <source>
        <strain evidence="2">CGMCC 1.15360</strain>
    </source>
</reference>
<dbReference type="Proteomes" id="UP000612349">
    <property type="component" value="Unassembled WGS sequence"/>
</dbReference>
<evidence type="ECO:0000313" key="2">
    <source>
        <dbReference type="EMBL" id="GGD81112.1"/>
    </source>
</evidence>
<feature type="transmembrane region" description="Helical" evidence="1">
    <location>
        <begin position="212"/>
        <end position="234"/>
    </location>
</feature>
<protein>
    <submittedName>
        <fullName evidence="2">Peptidase M50</fullName>
    </submittedName>
</protein>
<feature type="transmembrane region" description="Helical" evidence="1">
    <location>
        <begin position="37"/>
        <end position="59"/>
    </location>
</feature>
<evidence type="ECO:0000313" key="3">
    <source>
        <dbReference type="Proteomes" id="UP000612349"/>
    </source>
</evidence>
<accession>A0A917DZA4</accession>
<gene>
    <name evidence="2" type="ORF">GCM10010990_33830</name>
</gene>
<dbReference type="Pfam" id="PF13398">
    <property type="entry name" value="Peptidase_M50B"/>
    <property type="match status" value="1"/>
</dbReference>
<dbReference type="AlphaFoldDB" id="A0A917DZA4"/>
<keyword evidence="1" id="KW-0812">Transmembrane</keyword>
<dbReference type="PANTHER" id="PTHR33979:SF2">
    <property type="entry name" value="PEPTIDASE M50B-LIKE-DOMAIN-CONTAINING PROTEIN"/>
    <property type="match status" value="1"/>
</dbReference>
<dbReference type="InterPro" id="IPR049500">
    <property type="entry name" value="Peptidase_M50B-like"/>
</dbReference>
<sequence length="246" mass="26744">MASRSANQDHKQRAIILAVISLVSVLAWQTQLGSLVLYPFTILATWFHEMGHGLVALLAGARFDHLVIFPNGSGYARILSDVDRYRIADAIISASGPLGPAIAGSLLIISSRAAETTRIALLLLGATLLLSTFIWVRSATGWLVLPALGLIVLTIAIRTPARVQQFAIQFLGVQACISVWRQFDYLFSSDGISSGQLSDTAAIAQVLFLPHWVWGTIISATTLALLFGSFRFAFRNDRIARSPLRI</sequence>
<dbReference type="OrthoDB" id="7425566at2"/>
<reference evidence="2" key="1">
    <citation type="journal article" date="2014" name="Int. J. Syst. Evol. Microbiol.">
        <title>Complete genome sequence of Corynebacterium casei LMG S-19264T (=DSM 44701T), isolated from a smear-ripened cheese.</title>
        <authorList>
            <consortium name="US DOE Joint Genome Institute (JGI-PGF)"/>
            <person name="Walter F."/>
            <person name="Albersmeier A."/>
            <person name="Kalinowski J."/>
            <person name="Ruckert C."/>
        </authorList>
    </citation>
    <scope>NUCLEOTIDE SEQUENCE</scope>
    <source>
        <strain evidence="2">CGMCC 1.15360</strain>
    </source>
</reference>
<feature type="transmembrane region" description="Helical" evidence="1">
    <location>
        <begin position="119"/>
        <end position="136"/>
    </location>
</feature>
<organism evidence="2 3">
    <name type="scientific">Croceicoccus mobilis</name>
    <dbReference type="NCBI Taxonomy" id="1703339"/>
    <lineage>
        <taxon>Bacteria</taxon>
        <taxon>Pseudomonadati</taxon>
        <taxon>Pseudomonadota</taxon>
        <taxon>Alphaproteobacteria</taxon>
        <taxon>Sphingomonadales</taxon>
        <taxon>Erythrobacteraceae</taxon>
        <taxon>Croceicoccus</taxon>
    </lineage>
</organism>
<proteinExistence type="predicted"/>
<comment type="caution">
    <text evidence="2">The sequence shown here is derived from an EMBL/GenBank/DDBJ whole genome shotgun (WGS) entry which is preliminary data.</text>
</comment>
<keyword evidence="3" id="KW-1185">Reference proteome</keyword>